<evidence type="ECO:0000259" key="21">
    <source>
        <dbReference type="PROSITE" id="PS50199"/>
    </source>
</evidence>
<keyword evidence="10" id="KW-0811">Translocation</keyword>
<keyword evidence="4" id="KW-0813">Transport</keyword>
<keyword evidence="13" id="KW-0472">Membrane</keyword>
<evidence type="ECO:0000256" key="2">
    <source>
        <dbReference type="ARBA" id="ARBA00004126"/>
    </source>
</evidence>
<feature type="domain" description="RanBP2-type" evidence="21">
    <location>
        <begin position="515"/>
        <end position="546"/>
    </location>
</feature>
<evidence type="ECO:0000256" key="12">
    <source>
        <dbReference type="ARBA" id="ARBA00023132"/>
    </source>
</evidence>
<feature type="domain" description="RanBP2-type" evidence="21">
    <location>
        <begin position="477"/>
        <end position="506"/>
    </location>
</feature>
<dbReference type="GO" id="GO:0008139">
    <property type="term" value="F:nuclear localization sequence binding"/>
    <property type="evidence" value="ECO:0007669"/>
    <property type="project" value="TreeGrafter"/>
</dbReference>
<dbReference type="AlphaFoldDB" id="A0AAN5CZ51"/>
<dbReference type="GO" id="GO:0005643">
    <property type="term" value="C:nuclear pore"/>
    <property type="evidence" value="ECO:0007669"/>
    <property type="project" value="UniProtKB-SubCell"/>
</dbReference>
<evidence type="ECO:0000313" key="22">
    <source>
        <dbReference type="EMBL" id="GMR53796.1"/>
    </source>
</evidence>
<feature type="compositionally biased region" description="Acidic residues" evidence="20">
    <location>
        <begin position="380"/>
        <end position="391"/>
    </location>
</feature>
<feature type="compositionally biased region" description="Low complexity" evidence="20">
    <location>
        <begin position="20"/>
        <end position="39"/>
    </location>
</feature>
<dbReference type="GO" id="GO:0008270">
    <property type="term" value="F:zinc ion binding"/>
    <property type="evidence" value="ECO:0007669"/>
    <property type="project" value="UniProtKB-KW"/>
</dbReference>
<evidence type="ECO:0000256" key="10">
    <source>
        <dbReference type="ARBA" id="ARBA00023010"/>
    </source>
</evidence>
<comment type="similarity">
    <text evidence="15">Belongs to the NUP153 family.</text>
</comment>
<evidence type="ECO:0000313" key="23">
    <source>
        <dbReference type="Proteomes" id="UP001328107"/>
    </source>
</evidence>
<name>A0AAN5CZ51_9BILA</name>
<dbReference type="PANTHER" id="PTHR23193:SF23">
    <property type="entry name" value="NUCLEAR PORE COMPLEX PROTEIN NUP153"/>
    <property type="match status" value="1"/>
</dbReference>
<dbReference type="GO" id="GO:0031965">
    <property type="term" value="C:nuclear membrane"/>
    <property type="evidence" value="ECO:0007669"/>
    <property type="project" value="UniProtKB-SubCell"/>
</dbReference>
<keyword evidence="5" id="KW-0479">Metal-binding</keyword>
<dbReference type="SUPFAM" id="SSF90209">
    <property type="entry name" value="Ran binding protein zinc finger-like"/>
    <property type="match status" value="1"/>
</dbReference>
<dbReference type="PROSITE" id="PS01358">
    <property type="entry name" value="ZF_RANBP2_1"/>
    <property type="match status" value="2"/>
</dbReference>
<feature type="region of interest" description="Disordered" evidence="20">
    <location>
        <begin position="826"/>
        <end position="846"/>
    </location>
</feature>
<feature type="region of interest" description="Disordered" evidence="20">
    <location>
        <begin position="879"/>
        <end position="909"/>
    </location>
</feature>
<evidence type="ECO:0000256" key="11">
    <source>
        <dbReference type="ARBA" id="ARBA00023125"/>
    </source>
</evidence>
<evidence type="ECO:0000256" key="19">
    <source>
        <dbReference type="PROSITE-ProRule" id="PRU00322"/>
    </source>
</evidence>
<feature type="compositionally biased region" description="Low complexity" evidence="20">
    <location>
        <begin position="962"/>
        <end position="983"/>
    </location>
</feature>
<evidence type="ECO:0000256" key="20">
    <source>
        <dbReference type="SAM" id="MobiDB-lite"/>
    </source>
</evidence>
<dbReference type="EMBL" id="BTRK01000005">
    <property type="protein sequence ID" value="GMR53796.1"/>
    <property type="molecule type" value="Genomic_DNA"/>
</dbReference>
<evidence type="ECO:0000256" key="18">
    <source>
        <dbReference type="ARBA" id="ARBA00079437"/>
    </source>
</evidence>
<keyword evidence="11" id="KW-0238">DNA-binding</keyword>
<evidence type="ECO:0000256" key="14">
    <source>
        <dbReference type="ARBA" id="ARBA00023242"/>
    </source>
</evidence>
<evidence type="ECO:0000256" key="9">
    <source>
        <dbReference type="ARBA" id="ARBA00022927"/>
    </source>
</evidence>
<feature type="compositionally biased region" description="Basic residues" evidence="20">
    <location>
        <begin position="989"/>
        <end position="999"/>
    </location>
</feature>
<evidence type="ECO:0000256" key="8">
    <source>
        <dbReference type="ARBA" id="ARBA00022833"/>
    </source>
</evidence>
<dbReference type="PROSITE" id="PS50199">
    <property type="entry name" value="ZF_RANBP2_2"/>
    <property type="match status" value="2"/>
</dbReference>
<evidence type="ECO:0000256" key="13">
    <source>
        <dbReference type="ARBA" id="ARBA00023136"/>
    </source>
</evidence>
<protein>
    <recommendedName>
        <fullName evidence="16">Nuclear pore complex protein Nup153</fullName>
    </recommendedName>
    <alternativeName>
        <fullName evidence="18">153 kDa nucleoporin</fullName>
    </alternativeName>
    <alternativeName>
        <fullName evidence="17">Nucleoporin Nup153</fullName>
    </alternativeName>
</protein>
<dbReference type="InterPro" id="IPR026054">
    <property type="entry name" value="Nucleoporin"/>
</dbReference>
<accession>A0AAN5CZ51</accession>
<feature type="compositionally biased region" description="Low complexity" evidence="20">
    <location>
        <begin position="71"/>
        <end position="83"/>
    </location>
</feature>
<keyword evidence="14" id="KW-0539">Nucleus</keyword>
<feature type="compositionally biased region" description="Basic and acidic residues" evidence="20">
    <location>
        <begin position="433"/>
        <end position="444"/>
    </location>
</feature>
<evidence type="ECO:0000256" key="6">
    <source>
        <dbReference type="ARBA" id="ARBA00022771"/>
    </source>
</evidence>
<keyword evidence="12" id="KW-0906">Nuclear pore complex</keyword>
<keyword evidence="7" id="KW-0509">mRNA transport</keyword>
<dbReference type="GO" id="GO:0006405">
    <property type="term" value="P:RNA export from nucleus"/>
    <property type="evidence" value="ECO:0007669"/>
    <property type="project" value="TreeGrafter"/>
</dbReference>
<keyword evidence="8" id="KW-0862">Zinc</keyword>
<dbReference type="Pfam" id="PF00641">
    <property type="entry name" value="Zn_ribbon_RanBP"/>
    <property type="match status" value="1"/>
</dbReference>
<comment type="caution">
    <text evidence="22">The sequence shown here is derived from an EMBL/GenBank/DDBJ whole genome shotgun (WGS) entry which is preliminary data.</text>
</comment>
<sequence length="999" mass="102299">MSSLEKPGFFSKLFGLNVSRPTSSTDSGPSPSSNGSSLSSHDEHATTNGSSPALSKSLRYLSPTAIENSFSRVSTRTVESTSDTARKRPLESPQATSGIANGSFYISDTAKRFRGSMTNTSLMSEPVTRLEIPRLDTMWCAGTGVVSPTNLSYSPCSSVRSLRSRITRPSSRTSVLSSKTAALLGQIEKVSTPAQDARRMPMLRVGLNKERWNTLGSSVNSNPPLNRLSSAPSRYQVMSSFLTPMQKKPYWRDVARERTDEGNEEVGVAAETSSSLPITIRSENGEKNGIKNQEMRAPAHQPVLKGADGSNVNRERNTFSANEIASDDSLDLNALNKVKGLDASQFVFALPSKGFLTKDVKPSFSFKKPVKVSESMAESESSEDSESEEAESSGSDAGSGRDDESDSGRNGGCDAIPKIAEKTSDTSSSAENTSKETSNEESKKNSSPKNTIAASFVPKPVSVAEPPKKESAVLKCSSATWDCPSCYVNNKEVHSKCICCGEAKPGAFAAVATAPTGGANWDCPSCCVNNKAVDVKCVCCGGNRPGVAPPPAASNVFGERAFKPTTAPSGGFSFGFGGGSGSSSTVTFGIKPSTENASIKTSGEVISTESKLSEKTVVSSTPSTASIPSISVAPPVSSALMASKPLFGGSSTPIGTIGSSGAFSFEVKAPPTNGEGEKSVASSLAPSIPLFSSVPSAPTTTSVAAAVPLFGLTSGSRSASSTTVVPSLPSVPLFGPSSLSAAPSISSSSGMTLPTTSAPPIPLFGASSATPSPAPSLNLFGNPSVASRVAPISNDKGSSTPSLTFTFGASGTTKAPLFGTSTDVKPLFGGSKPSDDEGSAAKRSMIGASSSTLTPFTFGGQKGAMGTANLFSSSTSSTPFGGLSQSASTPSFSLPTAPPSSFNFGSDSTSTVPPPSTFNFGGSSSAAPSVSAPFVFGSQSSQPAASSFGMGSFGGAPPPPVAASFAPPDASNPFAFNSSAAPSGSRKMIQAKRRLPGKR</sequence>
<reference evidence="23" key="1">
    <citation type="submission" date="2022-10" db="EMBL/GenBank/DDBJ databases">
        <title>Genome assembly of Pristionchus species.</title>
        <authorList>
            <person name="Yoshida K."/>
            <person name="Sommer R.J."/>
        </authorList>
    </citation>
    <scope>NUCLEOTIDE SEQUENCE [LARGE SCALE GENOMIC DNA]</scope>
    <source>
        <strain evidence="23">RS5460</strain>
    </source>
</reference>
<evidence type="ECO:0000256" key="7">
    <source>
        <dbReference type="ARBA" id="ARBA00022816"/>
    </source>
</evidence>
<feature type="region of interest" description="Disordered" evidence="20">
    <location>
        <begin position="946"/>
        <end position="999"/>
    </location>
</feature>
<comment type="cofactor">
    <cofactor evidence="1">
        <name>Zn(2+)</name>
        <dbReference type="ChEBI" id="CHEBI:29105"/>
    </cofactor>
</comment>
<evidence type="ECO:0000256" key="1">
    <source>
        <dbReference type="ARBA" id="ARBA00001947"/>
    </source>
</evidence>
<evidence type="ECO:0000256" key="16">
    <source>
        <dbReference type="ARBA" id="ARBA00068609"/>
    </source>
</evidence>
<evidence type="ECO:0000256" key="5">
    <source>
        <dbReference type="ARBA" id="ARBA00022723"/>
    </source>
</evidence>
<dbReference type="GO" id="GO:0051028">
    <property type="term" value="P:mRNA transport"/>
    <property type="evidence" value="ECO:0007669"/>
    <property type="project" value="UniProtKB-KW"/>
</dbReference>
<organism evidence="22 23">
    <name type="scientific">Pristionchus mayeri</name>
    <dbReference type="NCBI Taxonomy" id="1317129"/>
    <lineage>
        <taxon>Eukaryota</taxon>
        <taxon>Metazoa</taxon>
        <taxon>Ecdysozoa</taxon>
        <taxon>Nematoda</taxon>
        <taxon>Chromadorea</taxon>
        <taxon>Rhabditida</taxon>
        <taxon>Rhabditina</taxon>
        <taxon>Diplogasteromorpha</taxon>
        <taxon>Diplogasteroidea</taxon>
        <taxon>Neodiplogasteridae</taxon>
        <taxon>Pristionchus</taxon>
    </lineage>
</organism>
<dbReference type="GO" id="GO:0006606">
    <property type="term" value="P:protein import into nucleus"/>
    <property type="evidence" value="ECO:0007669"/>
    <property type="project" value="TreeGrafter"/>
</dbReference>
<proteinExistence type="inferred from homology"/>
<feature type="region of interest" description="Disordered" evidence="20">
    <location>
        <begin position="71"/>
        <end position="98"/>
    </location>
</feature>
<dbReference type="InterPro" id="IPR001876">
    <property type="entry name" value="Znf_RanBP2"/>
</dbReference>
<dbReference type="InterPro" id="IPR036443">
    <property type="entry name" value="Znf_RanBP2_sf"/>
</dbReference>
<feature type="region of interest" description="Disordered" evidence="20">
    <location>
        <begin position="367"/>
        <end position="453"/>
    </location>
</feature>
<feature type="region of interest" description="Disordered" evidence="20">
    <location>
        <begin position="20"/>
        <end position="55"/>
    </location>
</feature>
<gene>
    <name evidence="22" type="ORF">PMAYCL1PPCAC_23991</name>
</gene>
<comment type="subcellular location">
    <subcellularLocation>
        <location evidence="2">Nucleus membrane</location>
    </subcellularLocation>
    <subcellularLocation>
        <location evidence="3">Nucleus</location>
        <location evidence="3">Nuclear pore complex</location>
    </subcellularLocation>
</comment>
<dbReference type="SMART" id="SM00547">
    <property type="entry name" value="ZnF_RBZ"/>
    <property type="match status" value="2"/>
</dbReference>
<dbReference type="PANTHER" id="PTHR23193">
    <property type="entry name" value="NUCLEAR PORE COMPLEX PROTEIN NUP"/>
    <property type="match status" value="1"/>
</dbReference>
<evidence type="ECO:0000256" key="3">
    <source>
        <dbReference type="ARBA" id="ARBA00004567"/>
    </source>
</evidence>
<keyword evidence="23" id="KW-1185">Reference proteome</keyword>
<dbReference type="Gene3D" id="4.10.1060.10">
    <property type="entry name" value="Zinc finger, RanBP2-type"/>
    <property type="match status" value="2"/>
</dbReference>
<dbReference type="GO" id="GO:0003677">
    <property type="term" value="F:DNA binding"/>
    <property type="evidence" value="ECO:0007669"/>
    <property type="project" value="UniProtKB-KW"/>
</dbReference>
<keyword evidence="9" id="KW-0653">Protein transport</keyword>
<evidence type="ECO:0000256" key="4">
    <source>
        <dbReference type="ARBA" id="ARBA00022448"/>
    </source>
</evidence>
<keyword evidence="6 19" id="KW-0863">Zinc-finger</keyword>
<evidence type="ECO:0000256" key="17">
    <source>
        <dbReference type="ARBA" id="ARBA00078197"/>
    </source>
</evidence>
<dbReference type="GO" id="GO:0017056">
    <property type="term" value="F:structural constituent of nuclear pore"/>
    <property type="evidence" value="ECO:0007669"/>
    <property type="project" value="TreeGrafter"/>
</dbReference>
<feature type="compositionally biased region" description="Polar residues" evidence="20">
    <location>
        <begin position="885"/>
        <end position="907"/>
    </location>
</feature>
<evidence type="ECO:0000256" key="15">
    <source>
        <dbReference type="ARBA" id="ARBA00060842"/>
    </source>
</evidence>
<dbReference type="Proteomes" id="UP001328107">
    <property type="component" value="Unassembled WGS sequence"/>
</dbReference>